<dbReference type="AlphaFoldDB" id="A0A1S1M0D4"/>
<comment type="caution">
    <text evidence="2">The sequence shown here is derived from an EMBL/GenBank/DDBJ whole genome shotgun (WGS) entry which is preliminary data.</text>
</comment>
<evidence type="ECO:0000313" key="2">
    <source>
        <dbReference type="EMBL" id="OHU76640.1"/>
    </source>
</evidence>
<dbReference type="EMBL" id="MLIS01000002">
    <property type="protein sequence ID" value="OHU76640.1"/>
    <property type="molecule type" value="Genomic_DNA"/>
</dbReference>
<feature type="region of interest" description="Disordered" evidence="1">
    <location>
        <begin position="310"/>
        <end position="334"/>
    </location>
</feature>
<keyword evidence="3" id="KW-1185">Reference proteome</keyword>
<dbReference type="Proteomes" id="UP000179441">
    <property type="component" value="Unassembled WGS sequence"/>
</dbReference>
<evidence type="ECO:0000256" key="1">
    <source>
        <dbReference type="SAM" id="MobiDB-lite"/>
    </source>
</evidence>
<gene>
    <name evidence="2" type="ORF">BKG84_20985</name>
</gene>
<evidence type="ECO:0008006" key="4">
    <source>
        <dbReference type="Google" id="ProtNLM"/>
    </source>
</evidence>
<evidence type="ECO:0000313" key="3">
    <source>
        <dbReference type="Proteomes" id="UP000179441"/>
    </source>
</evidence>
<proteinExistence type="predicted"/>
<dbReference type="RefSeq" id="WP_070952513.1">
    <property type="nucleotide sequence ID" value="NZ_CP050145.1"/>
</dbReference>
<sequence length="334" mass="37557">MLPEPKLLFQRLQIIAGTEGGAREYFQLLITDLVKLEHPTAGEVEAPGGHDWGIDTYFGSFDDSMVVWQCKFFLEWTGETQRKQVRDSFKQIVSKAKDHGIRLDAWILCIPINLPPEEQKWFDTWSAKQRRDHGVSPALWSGSDLRHKLLRPDADHVYHQYFEAAKPIESVEDLAIVDDLSEFDDALFVRQMHEAGHLETDAARGLFFAADALFRDISARGDAAANQGMKELHLEVHHIWEQRFNGALATADTEGRMAGLIDQVVREAGEMTDPVGIRLRSAHRRGVAHRLVEDARAGWVTHWRNVAAEHKAGRSETSGDPIEPELAGSGSVEP</sequence>
<organism evidence="2 3">
    <name type="scientific">Mycobacteroides chelonae</name>
    <name type="common">Mycobacterium chelonae</name>
    <dbReference type="NCBI Taxonomy" id="1774"/>
    <lineage>
        <taxon>Bacteria</taxon>
        <taxon>Bacillati</taxon>
        <taxon>Actinomycetota</taxon>
        <taxon>Actinomycetes</taxon>
        <taxon>Mycobacteriales</taxon>
        <taxon>Mycobacteriaceae</taxon>
        <taxon>Mycobacteroides</taxon>
    </lineage>
</organism>
<accession>A0A1S1M0D4</accession>
<protein>
    <recommendedName>
        <fullName evidence="4">Restriction endonuclease type IV Mrr domain-containing protein</fullName>
    </recommendedName>
</protein>
<reference evidence="2 3" key="1">
    <citation type="submission" date="2016-10" db="EMBL/GenBank/DDBJ databases">
        <title>Evaluation of Human, Veterinary and Environmental Mycobacterium chelonae Isolates by Core Genome Phylogenomic Analysis, Targeted Gene Comparison, and Anti-microbial Susceptibility Patterns: A Tale of Mistaken Identities.</title>
        <authorList>
            <person name="Fogelson S.B."/>
            <person name="Camus A.C."/>
            <person name="Lorenz W."/>
            <person name="Vasireddy R."/>
            <person name="Vasireddy S."/>
            <person name="Smith T."/>
            <person name="Brown-Elliott B.A."/>
            <person name="Wallace R.J.Jr."/>
            <person name="Hasan N.A."/>
            <person name="Reischl U."/>
            <person name="Sanchez S."/>
        </authorList>
    </citation>
    <scope>NUCLEOTIDE SEQUENCE [LARGE SCALE GENOMIC DNA]</scope>
    <source>
        <strain evidence="2 3">15518</strain>
    </source>
</reference>
<name>A0A1S1M0D4_MYCCH</name>